<proteinExistence type="predicted"/>
<protein>
    <submittedName>
        <fullName evidence="1">Uncharacterized protein</fullName>
    </submittedName>
</protein>
<dbReference type="Proteomes" id="UP000823775">
    <property type="component" value="Unassembled WGS sequence"/>
</dbReference>
<evidence type="ECO:0000313" key="1">
    <source>
        <dbReference type="EMBL" id="MCD9645507.1"/>
    </source>
</evidence>
<dbReference type="EMBL" id="JACEIK010004455">
    <property type="protein sequence ID" value="MCD9645507.1"/>
    <property type="molecule type" value="Genomic_DNA"/>
</dbReference>
<name>A0ABS8VGA4_DATST</name>
<gene>
    <name evidence="1" type="ORF">HAX54_034500</name>
</gene>
<evidence type="ECO:0000313" key="2">
    <source>
        <dbReference type="Proteomes" id="UP000823775"/>
    </source>
</evidence>
<keyword evidence="2" id="KW-1185">Reference proteome</keyword>
<organism evidence="1 2">
    <name type="scientific">Datura stramonium</name>
    <name type="common">Jimsonweed</name>
    <name type="synonym">Common thornapple</name>
    <dbReference type="NCBI Taxonomy" id="4076"/>
    <lineage>
        <taxon>Eukaryota</taxon>
        <taxon>Viridiplantae</taxon>
        <taxon>Streptophyta</taxon>
        <taxon>Embryophyta</taxon>
        <taxon>Tracheophyta</taxon>
        <taxon>Spermatophyta</taxon>
        <taxon>Magnoliopsida</taxon>
        <taxon>eudicotyledons</taxon>
        <taxon>Gunneridae</taxon>
        <taxon>Pentapetalae</taxon>
        <taxon>asterids</taxon>
        <taxon>lamiids</taxon>
        <taxon>Solanales</taxon>
        <taxon>Solanaceae</taxon>
        <taxon>Solanoideae</taxon>
        <taxon>Datureae</taxon>
        <taxon>Datura</taxon>
    </lineage>
</organism>
<sequence length="126" mass="13971">MQTFILDSRDVNPTPFKTCFVPLAIRSKDTKWDSLPNLLLSSGNISRSKNLPDSDQAGLSSVVGRECRYPERIMLMIQQCNQQGHSFFKSLSVVANEWDASGQNEGPAAGQTKIPGSCPYHLRDNI</sequence>
<reference evidence="1 2" key="1">
    <citation type="journal article" date="2021" name="BMC Genomics">
        <title>Datura genome reveals duplications of psychoactive alkaloid biosynthetic genes and high mutation rate following tissue culture.</title>
        <authorList>
            <person name="Rajewski A."/>
            <person name="Carter-House D."/>
            <person name="Stajich J."/>
            <person name="Litt A."/>
        </authorList>
    </citation>
    <scope>NUCLEOTIDE SEQUENCE [LARGE SCALE GENOMIC DNA]</scope>
    <source>
        <strain evidence="1">AR-01</strain>
    </source>
</reference>
<accession>A0ABS8VGA4</accession>
<comment type="caution">
    <text evidence="1">The sequence shown here is derived from an EMBL/GenBank/DDBJ whole genome shotgun (WGS) entry which is preliminary data.</text>
</comment>